<comment type="caution">
    <text evidence="2">The sequence shown here is derived from an EMBL/GenBank/DDBJ whole genome shotgun (WGS) entry which is preliminary data.</text>
</comment>
<name>A0AA88H6H1_ARTSF</name>
<proteinExistence type="predicted"/>
<feature type="compositionally biased region" description="Basic and acidic residues" evidence="1">
    <location>
        <begin position="275"/>
        <end position="304"/>
    </location>
</feature>
<gene>
    <name evidence="2" type="ORF">QYM36_016673</name>
</gene>
<dbReference type="EMBL" id="JAVRJZ010000021">
    <property type="protein sequence ID" value="KAK2704359.1"/>
    <property type="molecule type" value="Genomic_DNA"/>
</dbReference>
<feature type="compositionally biased region" description="Basic and acidic residues" evidence="1">
    <location>
        <begin position="179"/>
        <end position="207"/>
    </location>
</feature>
<sequence>RLNMEFEATSILKEAKGDATDVCRELPDTAGVQSVTEQDIKTLGEEIAVNNVHNCENDDKQRSDVSQSVTKDSENTEIVVSNIHNSENDDKQRNAVSQSAAKDGDNTEIAVNNVHNSENDDKQRNDLSQSAAKDGQNTERTKRRRRRRRRTNNPTSVDSNTDEVPNETGKSITIVGQEAEDRKISGCNNKKENEISAKRIDPLEKGKQKNIPNQKISNQDQHDQEHLMKTNPRKDLESFLGKKRNYPEKVNNPYRGRGGTNSESQGRGYIRGINRGRDQAFRPNSNRDSEYDEVRGKGRSDFNRGRGISNSERGRPGFSRGRVTSHFNGGRGMNNFNQVRGRSEFSRSNERKEFNSGNGRPYFNRGRGRGSSYEPYKGIASYVKIHAEFKGDSYDTKLNSFADRGRTNGEFNRGRANSYSSNVGSENERVRDNYNRRGSHTADVRDSFVRGRGTGDFNRGRGRQFFQRERGSSYNRIEEQLEQSSVFIED</sequence>
<feature type="compositionally biased region" description="Basic residues" evidence="1">
    <location>
        <begin position="141"/>
        <end position="151"/>
    </location>
</feature>
<protein>
    <submittedName>
        <fullName evidence="2">Uncharacterized protein</fullName>
    </submittedName>
</protein>
<feature type="compositionally biased region" description="Basic and acidic residues" evidence="1">
    <location>
        <begin position="220"/>
        <end position="237"/>
    </location>
</feature>
<evidence type="ECO:0000256" key="1">
    <source>
        <dbReference type="SAM" id="MobiDB-lite"/>
    </source>
</evidence>
<evidence type="ECO:0000313" key="2">
    <source>
        <dbReference type="EMBL" id="KAK2704359.1"/>
    </source>
</evidence>
<dbReference type="AlphaFoldDB" id="A0AA88H6H1"/>
<accession>A0AA88H6H1</accession>
<feature type="compositionally biased region" description="Polar residues" evidence="1">
    <location>
        <begin position="210"/>
        <end position="219"/>
    </location>
</feature>
<feature type="compositionally biased region" description="Polar residues" evidence="1">
    <location>
        <begin position="64"/>
        <end position="85"/>
    </location>
</feature>
<reference evidence="2" key="1">
    <citation type="submission" date="2023-07" db="EMBL/GenBank/DDBJ databases">
        <title>Chromosome-level genome assembly of Artemia franciscana.</title>
        <authorList>
            <person name="Jo E."/>
        </authorList>
    </citation>
    <scope>NUCLEOTIDE SEQUENCE</scope>
    <source>
        <tissue evidence="2">Whole body</tissue>
    </source>
</reference>
<organism evidence="2 3">
    <name type="scientific">Artemia franciscana</name>
    <name type="common">Brine shrimp</name>
    <name type="synonym">Artemia sanfranciscana</name>
    <dbReference type="NCBI Taxonomy" id="6661"/>
    <lineage>
        <taxon>Eukaryota</taxon>
        <taxon>Metazoa</taxon>
        <taxon>Ecdysozoa</taxon>
        <taxon>Arthropoda</taxon>
        <taxon>Crustacea</taxon>
        <taxon>Branchiopoda</taxon>
        <taxon>Anostraca</taxon>
        <taxon>Artemiidae</taxon>
        <taxon>Artemia</taxon>
    </lineage>
</organism>
<feature type="compositionally biased region" description="Basic and acidic residues" evidence="1">
    <location>
        <begin position="341"/>
        <end position="354"/>
    </location>
</feature>
<feature type="compositionally biased region" description="Polar residues" evidence="1">
    <location>
        <begin position="415"/>
        <end position="425"/>
    </location>
</feature>
<feature type="region of interest" description="Disordered" evidence="1">
    <location>
        <begin position="56"/>
        <end position="371"/>
    </location>
</feature>
<keyword evidence="3" id="KW-1185">Reference proteome</keyword>
<feature type="non-terminal residue" evidence="2">
    <location>
        <position position="1"/>
    </location>
</feature>
<feature type="region of interest" description="Disordered" evidence="1">
    <location>
        <begin position="405"/>
        <end position="428"/>
    </location>
</feature>
<evidence type="ECO:0000313" key="3">
    <source>
        <dbReference type="Proteomes" id="UP001187531"/>
    </source>
</evidence>
<dbReference type="Proteomes" id="UP001187531">
    <property type="component" value="Unassembled WGS sequence"/>
</dbReference>